<feature type="compositionally biased region" description="Polar residues" evidence="5">
    <location>
        <begin position="592"/>
        <end position="601"/>
    </location>
</feature>
<dbReference type="InterPro" id="IPR026590">
    <property type="entry name" value="Ssirtuin_cat_dom"/>
</dbReference>
<dbReference type="SUPFAM" id="SSF52467">
    <property type="entry name" value="DHS-like NAD/FAD-binding domain"/>
    <property type="match status" value="1"/>
</dbReference>
<feature type="domain" description="Deacetylase sirtuin-type" evidence="6">
    <location>
        <begin position="119"/>
        <end position="417"/>
    </location>
</feature>
<keyword evidence="2" id="KW-0808">Transferase</keyword>
<evidence type="ECO:0000256" key="5">
    <source>
        <dbReference type="SAM" id="MobiDB-lite"/>
    </source>
</evidence>
<dbReference type="Pfam" id="PF02146">
    <property type="entry name" value="SIR2"/>
    <property type="match status" value="2"/>
</dbReference>
<dbReference type="PANTHER" id="PTHR47651">
    <property type="entry name" value="NAD-DEPENDENT HISTONE DEACETYLASE HST4"/>
    <property type="match status" value="1"/>
</dbReference>
<feature type="binding site" evidence="4">
    <location>
        <position position="271"/>
    </location>
    <ligand>
        <name>Zn(2+)</name>
        <dbReference type="ChEBI" id="CHEBI:29105"/>
    </ligand>
</feature>
<evidence type="ECO:0000256" key="1">
    <source>
        <dbReference type="ARBA" id="ARBA00006924"/>
    </source>
</evidence>
<dbReference type="Gene3D" id="3.40.50.1220">
    <property type="entry name" value="TPP-binding domain"/>
    <property type="match status" value="1"/>
</dbReference>
<feature type="compositionally biased region" description="Low complexity" evidence="5">
    <location>
        <begin position="17"/>
        <end position="32"/>
    </location>
</feature>
<feature type="binding site" evidence="4">
    <location>
        <position position="268"/>
    </location>
    <ligand>
        <name>Zn(2+)</name>
        <dbReference type="ChEBI" id="CHEBI:29105"/>
    </ligand>
</feature>
<dbReference type="GO" id="GO:0070403">
    <property type="term" value="F:NAD+ binding"/>
    <property type="evidence" value="ECO:0007669"/>
    <property type="project" value="InterPro"/>
</dbReference>
<reference evidence="7" key="1">
    <citation type="submission" date="2022-07" db="EMBL/GenBank/DDBJ databases">
        <title>Draft genome sequence of Zalerion maritima ATCC 34329, a (micro)plastics degrading marine fungus.</title>
        <authorList>
            <person name="Paco A."/>
            <person name="Goncalves M.F.M."/>
            <person name="Rocha-Santos T.A.P."/>
            <person name="Alves A."/>
        </authorList>
    </citation>
    <scope>NUCLEOTIDE SEQUENCE</scope>
    <source>
        <strain evidence="7">ATCC 34329</strain>
    </source>
</reference>
<evidence type="ECO:0000256" key="4">
    <source>
        <dbReference type="PROSITE-ProRule" id="PRU00236"/>
    </source>
</evidence>
<keyword evidence="4" id="KW-0479">Metal-binding</keyword>
<accession>A0AAD5RJ62</accession>
<comment type="similarity">
    <text evidence="1">Belongs to the sirtuin family. Class I subfamily.</text>
</comment>
<dbReference type="Gene3D" id="3.30.1600.10">
    <property type="entry name" value="SIR2/SIRT2 'Small Domain"/>
    <property type="match status" value="1"/>
</dbReference>
<feature type="compositionally biased region" description="Polar residues" evidence="5">
    <location>
        <begin position="48"/>
        <end position="65"/>
    </location>
</feature>
<proteinExistence type="inferred from homology"/>
<sequence length="640" mass="69754">MESAQQKPPPPLPPPSSSNEPTSSPVVELSESPSPPAAAKFPTVRYPTPQSSLESGNSSPMSKRTYSSDDSSKHRGPGRLPPAKRRKGPRGTPIPRAPKQPKERVTQHLSLAKASTGNNEEQDQMLDRLIHALRYKKKIVIVAGAGISVSAGIPDFRSKKGLFASQGKHLFDSSVYKHDKLTSDFHDMIRSLFELSKDAVPTRFHHLVASLANEGRLQRLYTQNVDGLETSMPPLATTIPLAPRKPKDTKDPWPKTVQLHGTLGVMHCTKCEYSAELDPSIFTGTQTPDCPSCTETDHVRTGIAGKRSHGIGRLRPRMLLYNESGPDDSAIGAVSTADIRSRPDAILVVGTSLKVPGVRRIVREMCHTVRSRRTGIAAWINFDSQGPHGVDLKGCFDLVVEGKSDDVASLVNLPRWDDSGAAIDEAAFSDEFVKLEERKLRFDRVEVRLPIQQVERHGQAATRVKKEEGTVTPRDSPQPPAFCKKKGAQTKQATLAFHGKKTATDSQPAAKPTKSKAKRRHRKPKEAKPAKVNLTQTFRATKTMAPATVKPTKDVAPTKDTANLDSSSLPPLRPSRPNPAPSTPERRWKSTPDGTQANTSFRGAGLSPDNIPAPNSHRRTSSTETISPTAVPRGMEGLLD</sequence>
<dbReference type="InterPro" id="IPR029035">
    <property type="entry name" value="DHS-like_NAD/FAD-binding_dom"/>
</dbReference>
<keyword evidence="3" id="KW-0520">NAD</keyword>
<keyword evidence="4" id="KW-0862">Zinc</keyword>
<name>A0AAD5RJ62_9PEZI</name>
<evidence type="ECO:0000313" key="8">
    <source>
        <dbReference type="Proteomes" id="UP001201980"/>
    </source>
</evidence>
<feature type="compositionally biased region" description="Basic residues" evidence="5">
    <location>
        <begin position="513"/>
        <end position="525"/>
    </location>
</feature>
<feature type="binding site" evidence="4">
    <location>
        <position position="290"/>
    </location>
    <ligand>
        <name>Zn(2+)</name>
        <dbReference type="ChEBI" id="CHEBI:29105"/>
    </ligand>
</feature>
<organism evidence="7 8">
    <name type="scientific">Zalerion maritima</name>
    <dbReference type="NCBI Taxonomy" id="339359"/>
    <lineage>
        <taxon>Eukaryota</taxon>
        <taxon>Fungi</taxon>
        <taxon>Dikarya</taxon>
        <taxon>Ascomycota</taxon>
        <taxon>Pezizomycotina</taxon>
        <taxon>Sordariomycetes</taxon>
        <taxon>Lulworthiomycetidae</taxon>
        <taxon>Lulworthiales</taxon>
        <taxon>Lulworthiaceae</taxon>
        <taxon>Zalerion</taxon>
    </lineage>
</organism>
<keyword evidence="8" id="KW-1185">Reference proteome</keyword>
<dbReference type="GO" id="GO:0046872">
    <property type="term" value="F:metal ion binding"/>
    <property type="evidence" value="ECO:0007669"/>
    <property type="project" value="UniProtKB-KW"/>
</dbReference>
<gene>
    <name evidence="7" type="ORF">MKZ38_007100</name>
</gene>
<dbReference type="InterPro" id="IPR003000">
    <property type="entry name" value="Sirtuin"/>
</dbReference>
<feature type="compositionally biased region" description="Pro residues" evidence="5">
    <location>
        <begin position="571"/>
        <end position="582"/>
    </location>
</feature>
<dbReference type="EMBL" id="JAKWBI020000447">
    <property type="protein sequence ID" value="KAJ2894903.1"/>
    <property type="molecule type" value="Genomic_DNA"/>
</dbReference>
<feature type="active site" description="Proton acceptor" evidence="4">
    <location>
        <position position="260"/>
    </location>
</feature>
<dbReference type="InterPro" id="IPR026591">
    <property type="entry name" value="Sirtuin_cat_small_dom_sf"/>
</dbReference>
<feature type="region of interest" description="Disordered" evidence="5">
    <location>
        <begin position="456"/>
        <end position="640"/>
    </location>
</feature>
<comment type="caution">
    <text evidence="7">The sequence shown here is derived from an EMBL/GenBank/DDBJ whole genome shotgun (WGS) entry which is preliminary data.</text>
</comment>
<feature type="compositionally biased region" description="Basic residues" evidence="5">
    <location>
        <begin position="74"/>
        <end position="89"/>
    </location>
</feature>
<feature type="compositionally biased region" description="Pro residues" evidence="5">
    <location>
        <begin position="7"/>
        <end position="16"/>
    </location>
</feature>
<dbReference type="GO" id="GO:0016740">
    <property type="term" value="F:transferase activity"/>
    <property type="evidence" value="ECO:0007669"/>
    <property type="project" value="UniProtKB-KW"/>
</dbReference>
<evidence type="ECO:0000313" key="7">
    <source>
        <dbReference type="EMBL" id="KAJ2894903.1"/>
    </source>
</evidence>
<feature type="region of interest" description="Disordered" evidence="5">
    <location>
        <begin position="1"/>
        <end position="107"/>
    </location>
</feature>
<dbReference type="PANTHER" id="PTHR47651:SF17">
    <property type="entry name" value="DEACETYLASE SIRTUIN-TYPE DOMAIN-CONTAINING PROTEIN"/>
    <property type="match status" value="1"/>
</dbReference>
<feature type="binding site" evidence="4">
    <location>
        <position position="293"/>
    </location>
    <ligand>
        <name>Zn(2+)</name>
        <dbReference type="ChEBI" id="CHEBI:29105"/>
    </ligand>
</feature>
<dbReference type="Proteomes" id="UP001201980">
    <property type="component" value="Unassembled WGS sequence"/>
</dbReference>
<evidence type="ECO:0000259" key="6">
    <source>
        <dbReference type="PROSITE" id="PS50305"/>
    </source>
</evidence>
<dbReference type="AlphaFoldDB" id="A0AAD5RJ62"/>
<protein>
    <submittedName>
        <fullName evidence="7">NAD-dependent protein deacetylase hst4</fullName>
    </submittedName>
</protein>
<feature type="compositionally biased region" description="Basic and acidic residues" evidence="5">
    <location>
        <begin position="456"/>
        <end position="469"/>
    </location>
</feature>
<dbReference type="PROSITE" id="PS50305">
    <property type="entry name" value="SIRTUIN"/>
    <property type="match status" value="1"/>
</dbReference>
<evidence type="ECO:0000256" key="2">
    <source>
        <dbReference type="ARBA" id="ARBA00022679"/>
    </source>
</evidence>
<evidence type="ECO:0000256" key="3">
    <source>
        <dbReference type="ARBA" id="ARBA00023027"/>
    </source>
</evidence>